<protein>
    <submittedName>
        <fullName evidence="1">Uncharacterized protein</fullName>
    </submittedName>
</protein>
<evidence type="ECO:0000313" key="2">
    <source>
        <dbReference type="Proteomes" id="UP001157914"/>
    </source>
</evidence>
<keyword evidence="2" id="KW-1185">Reference proteome</keyword>
<gene>
    <name evidence="1" type="ORF">SAMN06265374_4033</name>
</gene>
<accession>A0ABY1PKD8</accession>
<dbReference type="Proteomes" id="UP001157914">
    <property type="component" value="Unassembled WGS sequence"/>
</dbReference>
<sequence>MFYEKLSQRARLGATASVALVLCLGAFVLQARPAAPDVTIIVSSDRGFVEFFVQGPAELLVDVLGKEFSDLAGSNETIDFASFQDGTWETGDRLFDRVSATLDSQPAEFEAMSLMLHPVGEHVPFSHPVDGQLAISVCNALSREPVADLSALNLFAGFIKTDAAPDANLTLFFPEVGRQAVTLRLITFNDGRQVASEIVNLKDGGKFSVPVSTLAKDI</sequence>
<proteinExistence type="predicted"/>
<comment type="caution">
    <text evidence="1">The sequence shown here is derived from an EMBL/GenBank/DDBJ whole genome shotgun (WGS) entry which is preliminary data.</text>
</comment>
<reference evidence="1 2" key="1">
    <citation type="submission" date="2017-05" db="EMBL/GenBank/DDBJ databases">
        <authorList>
            <person name="Varghese N."/>
            <person name="Submissions S."/>
        </authorList>
    </citation>
    <scope>NUCLEOTIDE SEQUENCE [LARGE SCALE GENOMIC DNA]</scope>
    <source>
        <strain evidence="1 2">DSM 15949</strain>
    </source>
</reference>
<dbReference type="RefSeq" id="WP_155191050.1">
    <property type="nucleotide sequence ID" value="NZ_BAAAEA010000002.1"/>
</dbReference>
<evidence type="ECO:0000313" key="1">
    <source>
        <dbReference type="EMBL" id="SMP35497.1"/>
    </source>
</evidence>
<name>A0ABY1PKD8_9HYPH</name>
<organism evidence="1 2">
    <name type="scientific">Roseibium denhamense</name>
    <dbReference type="NCBI Taxonomy" id="76305"/>
    <lineage>
        <taxon>Bacteria</taxon>
        <taxon>Pseudomonadati</taxon>
        <taxon>Pseudomonadota</taxon>
        <taxon>Alphaproteobacteria</taxon>
        <taxon>Hyphomicrobiales</taxon>
        <taxon>Stappiaceae</taxon>
        <taxon>Roseibium</taxon>
    </lineage>
</organism>
<dbReference type="EMBL" id="FXTT01000006">
    <property type="protein sequence ID" value="SMP35497.1"/>
    <property type="molecule type" value="Genomic_DNA"/>
</dbReference>